<keyword evidence="2" id="KW-0812">Transmembrane</keyword>
<name>K6UL08_9MICO</name>
<evidence type="ECO:0000256" key="2">
    <source>
        <dbReference type="SAM" id="Phobius"/>
    </source>
</evidence>
<feature type="chain" id="PRO_5038871102" evidence="3">
    <location>
        <begin position="27"/>
        <end position="501"/>
    </location>
</feature>
<comment type="caution">
    <text evidence="4">The sequence shown here is derived from an EMBL/GenBank/DDBJ whole genome shotgun (WGS) entry which is preliminary data.</text>
</comment>
<sequence length="501" mass="51538">MPPLAWLRNRRIIGVTALLLPLSAFAGQAAAAPSASVTPRPTHSCLPRVEPQVVPAPDYWEPRQIKLNGTFPAGCPTTPGSQVVFRPRLPAGTQVLSGTYALPGVTMSVDANGTVTFRFNRSASRTPVTSFAGSVFLDLPRERYAPGSTTIVDWTVLTGKEAMRMSTPITMPPCPTCAGKPFRSTTTAQIGAVVEKGNVVHGQVRSATLSQLALYRAPRLSLDARLGEGLNCLDASLWDVWGPGADERAKISDLTCHEGGPGPGGAVVPPDRLRSGHHYLLEITARTNGFRAEGYRIAGKSTLNGSSVDSPTVAAWSPGQRYGGTDGPEVPVPLAARLAEEPPAPVAPPPDPDRPVGGIPLVPVTEPPAPTAPLRNQPGLVLYPGAANSAAQAPMAPQPPPVPAQAPGQAPAPPAAAGSDPLPGLNAPSILTGPPDRITSSAPQRVPVRSAAAVAEAAAPLAGRLPTSGTEIIATGLYAVLLLAGGLGLTAMRQQAGRQGG</sequence>
<dbReference type="RefSeq" id="WP_006501592.1">
    <property type="nucleotide sequence ID" value="NZ_BAGZ01000003.1"/>
</dbReference>
<reference evidence="4 5" key="1">
    <citation type="submission" date="2012-08" db="EMBL/GenBank/DDBJ databases">
        <title>Whole genome shotgun sequence of Austwickia chelonae NBRC 105200.</title>
        <authorList>
            <person name="Yoshida I."/>
            <person name="Hosoyama A."/>
            <person name="Tsuchikane K."/>
            <person name="Katsumata H."/>
            <person name="Ando Y."/>
            <person name="Ohji S."/>
            <person name="Hamada M."/>
            <person name="Tamura T."/>
            <person name="Yamazoe A."/>
            <person name="Yamazaki S."/>
            <person name="Fujita N."/>
        </authorList>
    </citation>
    <scope>NUCLEOTIDE SEQUENCE [LARGE SCALE GENOMIC DNA]</scope>
    <source>
        <strain evidence="4 5">NBRC 105200</strain>
    </source>
</reference>
<accession>K6UL08</accession>
<feature type="transmembrane region" description="Helical" evidence="2">
    <location>
        <begin position="472"/>
        <end position="492"/>
    </location>
</feature>
<organism evidence="4 5">
    <name type="scientific">Austwickia chelonae NBRC 105200</name>
    <dbReference type="NCBI Taxonomy" id="1184607"/>
    <lineage>
        <taxon>Bacteria</taxon>
        <taxon>Bacillati</taxon>
        <taxon>Actinomycetota</taxon>
        <taxon>Actinomycetes</taxon>
        <taxon>Micrococcales</taxon>
        <taxon>Dermatophilaceae</taxon>
        <taxon>Austwickia</taxon>
    </lineage>
</organism>
<proteinExistence type="predicted"/>
<protein>
    <submittedName>
        <fullName evidence="4">Uncharacterized protein</fullName>
    </submittedName>
</protein>
<feature type="region of interest" description="Disordered" evidence="1">
    <location>
        <begin position="391"/>
        <end position="443"/>
    </location>
</feature>
<dbReference type="EMBL" id="BAGZ01000003">
    <property type="protein sequence ID" value="GAB76841.1"/>
    <property type="molecule type" value="Genomic_DNA"/>
</dbReference>
<evidence type="ECO:0000313" key="4">
    <source>
        <dbReference type="EMBL" id="GAB76841.1"/>
    </source>
</evidence>
<gene>
    <name evidence="4" type="ORF">AUCHE_03_00580</name>
</gene>
<evidence type="ECO:0000256" key="1">
    <source>
        <dbReference type="SAM" id="MobiDB-lite"/>
    </source>
</evidence>
<feature type="region of interest" description="Disordered" evidence="1">
    <location>
        <begin position="306"/>
        <end position="328"/>
    </location>
</feature>
<keyword evidence="5" id="KW-1185">Reference proteome</keyword>
<dbReference type="Proteomes" id="UP000008495">
    <property type="component" value="Unassembled WGS sequence"/>
</dbReference>
<feature type="compositionally biased region" description="Low complexity" evidence="1">
    <location>
        <begin position="415"/>
        <end position="424"/>
    </location>
</feature>
<evidence type="ECO:0000313" key="5">
    <source>
        <dbReference type="Proteomes" id="UP000008495"/>
    </source>
</evidence>
<evidence type="ECO:0000256" key="3">
    <source>
        <dbReference type="SAM" id="SignalP"/>
    </source>
</evidence>
<keyword evidence="3" id="KW-0732">Signal</keyword>
<dbReference type="OrthoDB" id="9963744at2"/>
<feature type="signal peptide" evidence="3">
    <location>
        <begin position="1"/>
        <end position="26"/>
    </location>
</feature>
<keyword evidence="2" id="KW-0472">Membrane</keyword>
<dbReference type="AlphaFoldDB" id="K6UL08"/>
<feature type="region of interest" description="Disordered" evidence="1">
    <location>
        <begin position="341"/>
        <end position="373"/>
    </location>
</feature>
<feature type="compositionally biased region" description="Pro residues" evidence="1">
    <location>
        <begin position="396"/>
        <end position="414"/>
    </location>
</feature>
<keyword evidence="2" id="KW-1133">Transmembrane helix</keyword>